<protein>
    <submittedName>
        <fullName evidence="2">Spermidine/putrescine transport system substrate-binding protein</fullName>
    </submittedName>
</protein>
<name>A0A1T4LDW8_9BACT</name>
<dbReference type="Proteomes" id="UP000190389">
    <property type="component" value="Unassembled WGS sequence"/>
</dbReference>
<keyword evidence="1" id="KW-0472">Membrane</keyword>
<feature type="transmembrane region" description="Helical" evidence="1">
    <location>
        <begin position="12"/>
        <end position="32"/>
    </location>
</feature>
<gene>
    <name evidence="2" type="ORF">SAMN02745154_00419</name>
</gene>
<keyword evidence="1" id="KW-1133">Transmembrane helix</keyword>
<keyword evidence="3" id="KW-1185">Reference proteome</keyword>
<dbReference type="EMBL" id="FUXF01000012">
    <property type="protein sequence ID" value="SJZ52840.1"/>
    <property type="molecule type" value="Genomic_DNA"/>
</dbReference>
<organism evidence="2 3">
    <name type="scientific">Mycoplasmopsis verecunda</name>
    <dbReference type="NCBI Taxonomy" id="171291"/>
    <lineage>
        <taxon>Bacteria</taxon>
        <taxon>Bacillati</taxon>
        <taxon>Mycoplasmatota</taxon>
        <taxon>Mycoplasmoidales</taxon>
        <taxon>Metamycoplasmataceae</taxon>
        <taxon>Mycoplasmopsis</taxon>
    </lineage>
</organism>
<dbReference type="AlphaFoldDB" id="A0A1T4LDW8"/>
<reference evidence="3" key="1">
    <citation type="submission" date="2017-02" db="EMBL/GenBank/DDBJ databases">
        <authorList>
            <person name="Varghese N."/>
            <person name="Submissions S."/>
        </authorList>
    </citation>
    <scope>NUCLEOTIDE SEQUENCE [LARGE SCALE GENOMIC DNA]</scope>
    <source>
        <strain evidence="3">ATCC 27862</strain>
    </source>
</reference>
<evidence type="ECO:0000313" key="2">
    <source>
        <dbReference type="EMBL" id="SJZ52840.1"/>
    </source>
</evidence>
<keyword evidence="1" id="KW-0812">Transmembrane</keyword>
<proteinExistence type="predicted"/>
<evidence type="ECO:0000313" key="3">
    <source>
        <dbReference type="Proteomes" id="UP000190389"/>
    </source>
</evidence>
<accession>A0A1T4LDW8</accession>
<evidence type="ECO:0000256" key="1">
    <source>
        <dbReference type="SAM" id="Phobius"/>
    </source>
</evidence>
<dbReference type="STRING" id="171291.SAMN02745154_00419"/>
<sequence>MKDKTPIQKIKILFWSVLSFIIAIVSIILVSYKFSNPFKPSFYNYKSYMSKNNINKIEKDFTYKVFDEINEFTNALVNNKTLAGIGSDFQAVNLIKKGLIKEIDFKKLFRASNPNEFTNEILAKLDSNEYLKEVLKNTYTPIVFQHLESYDEALKTDSNGKPFTQPKHLWKYFIPYFAQDGMVAYNTNKNPNVNHDISYEELEANTKKLMVKYDLNQSSEDNKTPENINPYSLLNELNLLHDKGYNNFIVTDAIRTNMLYSSGYNFQNNKLDLIPYTGHTTAQDYKNQIDQFGELIAHATSFPIKDSKHISLDGDGQDIVFKMLNPSNHQTDAAIVYNGDMLDMYYSEDNFASVKQGTVKGFKIAQNILLVDGLVVASNINKEYEDKLYEVMSKSIFQNIQLPFLNIIKTDNFNDEDGFKKYATKIYEDYLTEVLKRPYFNDIKLYEKLSKNLRVLYEKTLDDINALDLYNDFVHQNIIENEEIYNIFKTYSQDLFGDTNEANLKDNIINLLNHVDLDNETFKHNVIDKSYSNIDNFTFINYTPSNLYDYKFIKRNYFIENNAVNQTALGIFEIEDNEQLGIQHKRIEFVDEKLLSLITTYYFIKYKG</sequence>